<keyword evidence="5" id="KW-0046">Antibiotic resistance</keyword>
<feature type="transmembrane region" description="Helical" evidence="6">
    <location>
        <begin position="101"/>
        <end position="127"/>
    </location>
</feature>
<dbReference type="RefSeq" id="WP_155338647.1">
    <property type="nucleotide sequence ID" value="NZ_BAAABN010000060.1"/>
</dbReference>
<keyword evidence="6" id="KW-0813">Transport</keyword>
<dbReference type="OrthoDB" id="3217868at2"/>
<dbReference type="PRINTS" id="PR00164">
    <property type="entry name" value="ABC2TRNSPORT"/>
</dbReference>
<gene>
    <name evidence="8" type="ORF">Acor_44860</name>
</gene>
<sequence length="246" mass="25869">MSAATAVLTTEARLIGRNRAGVFWVVAFPPLLLAVLGLLPSFRAADPALGGLRMVDAYVPALLLLAVIMSGTQVMPGFLVGYREQGILRRMSTTPVRPLTLLTAQILVHTGIALGSAVLVLALGGILHGVPLPRHLPGYLVALVLAVLVALALGTIIAAIVPTTRLATTAGTIAFFPLVITAGLWGPVQVLPEIAQRIIELTPFGAAAQALDQAMRGGWPSWSLLGVMAGWTVVLIAAAVRWFRWE</sequence>
<dbReference type="PANTHER" id="PTHR43027:SF2">
    <property type="entry name" value="TRANSPORT PERMEASE PROTEIN"/>
    <property type="match status" value="1"/>
</dbReference>
<keyword evidence="9" id="KW-1185">Reference proteome</keyword>
<comment type="caution">
    <text evidence="8">The sequence shown here is derived from an EMBL/GenBank/DDBJ whole genome shotgun (WGS) entry which is preliminary data.</text>
</comment>
<feature type="domain" description="ABC transmembrane type-2" evidence="7">
    <location>
        <begin position="20"/>
        <end position="246"/>
    </location>
</feature>
<reference evidence="8 9" key="1">
    <citation type="submission" date="2019-10" db="EMBL/GenBank/DDBJ databases">
        <title>Whole genome shotgun sequence of Acrocarpospora corrugata NBRC 13972.</title>
        <authorList>
            <person name="Ichikawa N."/>
            <person name="Kimura A."/>
            <person name="Kitahashi Y."/>
            <person name="Komaki H."/>
            <person name="Oguchi A."/>
        </authorList>
    </citation>
    <scope>NUCLEOTIDE SEQUENCE [LARGE SCALE GENOMIC DNA]</scope>
    <source>
        <strain evidence="8 9">NBRC 13972</strain>
    </source>
</reference>
<evidence type="ECO:0000256" key="4">
    <source>
        <dbReference type="ARBA" id="ARBA00023136"/>
    </source>
</evidence>
<dbReference type="EMBL" id="BLAD01000058">
    <property type="protein sequence ID" value="GES02420.1"/>
    <property type="molecule type" value="Genomic_DNA"/>
</dbReference>
<evidence type="ECO:0000256" key="2">
    <source>
        <dbReference type="ARBA" id="ARBA00022692"/>
    </source>
</evidence>
<dbReference type="InterPro" id="IPR047817">
    <property type="entry name" value="ABC2_TM_bact-type"/>
</dbReference>
<dbReference type="GO" id="GO:0140359">
    <property type="term" value="F:ABC-type transporter activity"/>
    <property type="evidence" value="ECO:0007669"/>
    <property type="project" value="InterPro"/>
</dbReference>
<feature type="transmembrane region" description="Helical" evidence="6">
    <location>
        <begin position="222"/>
        <end position="243"/>
    </location>
</feature>
<keyword evidence="6" id="KW-1003">Cell membrane</keyword>
<dbReference type="Pfam" id="PF12698">
    <property type="entry name" value="ABC2_membrane_3"/>
    <property type="match status" value="1"/>
</dbReference>
<evidence type="ECO:0000259" key="7">
    <source>
        <dbReference type="PROSITE" id="PS51012"/>
    </source>
</evidence>
<comment type="similarity">
    <text evidence="6">Belongs to the ABC-2 integral membrane protein family.</text>
</comment>
<feature type="transmembrane region" description="Helical" evidence="6">
    <location>
        <begin position="21"/>
        <end position="39"/>
    </location>
</feature>
<feature type="transmembrane region" description="Helical" evidence="6">
    <location>
        <begin position="166"/>
        <end position="185"/>
    </location>
</feature>
<dbReference type="PANTHER" id="PTHR43027">
    <property type="entry name" value="DOXORUBICIN RESISTANCE ABC TRANSPORTER PERMEASE PROTEIN DRRC-RELATED"/>
    <property type="match status" value="1"/>
</dbReference>
<dbReference type="Proteomes" id="UP000334990">
    <property type="component" value="Unassembled WGS sequence"/>
</dbReference>
<keyword evidence="2 6" id="KW-0812">Transmembrane</keyword>
<accession>A0A5M3W2E9</accession>
<feature type="transmembrane region" description="Helical" evidence="6">
    <location>
        <begin position="59"/>
        <end position="80"/>
    </location>
</feature>
<proteinExistence type="inferred from homology"/>
<dbReference type="AlphaFoldDB" id="A0A5M3W2E9"/>
<evidence type="ECO:0000313" key="8">
    <source>
        <dbReference type="EMBL" id="GES02420.1"/>
    </source>
</evidence>
<dbReference type="GO" id="GO:0046677">
    <property type="term" value="P:response to antibiotic"/>
    <property type="evidence" value="ECO:0007669"/>
    <property type="project" value="UniProtKB-KW"/>
</dbReference>
<dbReference type="GO" id="GO:0043190">
    <property type="term" value="C:ATP-binding cassette (ABC) transporter complex"/>
    <property type="evidence" value="ECO:0007669"/>
    <property type="project" value="InterPro"/>
</dbReference>
<dbReference type="InterPro" id="IPR000412">
    <property type="entry name" value="ABC_2_transport"/>
</dbReference>
<dbReference type="InterPro" id="IPR052902">
    <property type="entry name" value="ABC-2_transporter"/>
</dbReference>
<dbReference type="InterPro" id="IPR013525">
    <property type="entry name" value="ABC2_TM"/>
</dbReference>
<comment type="subcellular location">
    <subcellularLocation>
        <location evidence="6">Cell membrane</location>
        <topology evidence="6">Multi-pass membrane protein</topology>
    </subcellularLocation>
    <subcellularLocation>
        <location evidence="1">Membrane</location>
        <topology evidence="1">Multi-pass membrane protein</topology>
    </subcellularLocation>
</comment>
<dbReference type="PROSITE" id="PS51012">
    <property type="entry name" value="ABC_TM2"/>
    <property type="match status" value="1"/>
</dbReference>
<name>A0A5M3W2E9_9ACTN</name>
<evidence type="ECO:0000256" key="1">
    <source>
        <dbReference type="ARBA" id="ARBA00004141"/>
    </source>
</evidence>
<protein>
    <recommendedName>
        <fullName evidence="6">Transport permease protein</fullName>
    </recommendedName>
</protein>
<organism evidence="8 9">
    <name type="scientific">Acrocarpospora corrugata</name>
    <dbReference type="NCBI Taxonomy" id="35763"/>
    <lineage>
        <taxon>Bacteria</taxon>
        <taxon>Bacillati</taxon>
        <taxon>Actinomycetota</taxon>
        <taxon>Actinomycetes</taxon>
        <taxon>Streptosporangiales</taxon>
        <taxon>Streptosporangiaceae</taxon>
        <taxon>Acrocarpospora</taxon>
    </lineage>
</organism>
<keyword evidence="4 6" id="KW-0472">Membrane</keyword>
<feature type="transmembrane region" description="Helical" evidence="6">
    <location>
        <begin position="139"/>
        <end position="161"/>
    </location>
</feature>
<keyword evidence="3 6" id="KW-1133">Transmembrane helix</keyword>
<evidence type="ECO:0000256" key="3">
    <source>
        <dbReference type="ARBA" id="ARBA00022989"/>
    </source>
</evidence>
<evidence type="ECO:0000256" key="5">
    <source>
        <dbReference type="ARBA" id="ARBA00023251"/>
    </source>
</evidence>
<evidence type="ECO:0000256" key="6">
    <source>
        <dbReference type="RuleBase" id="RU361157"/>
    </source>
</evidence>
<evidence type="ECO:0000313" key="9">
    <source>
        <dbReference type="Proteomes" id="UP000334990"/>
    </source>
</evidence>